<evidence type="ECO:0000313" key="2">
    <source>
        <dbReference type="Proteomes" id="UP000887572"/>
    </source>
</evidence>
<dbReference type="AlphaFoldDB" id="A0A914HTQ4"/>
<sequence>MSEAISPGSSNSGALFEGMLKDGTIRFVLSRQPSPTGHPGTSRGKERQSAERDGRPKVGRNNVHSAEEQQARQHFGGMGTAFVWTLLNLCPTAANPEALLLVTLGNGGIADTMEGILDEWLIRE</sequence>
<evidence type="ECO:0000256" key="1">
    <source>
        <dbReference type="SAM" id="MobiDB-lite"/>
    </source>
</evidence>
<dbReference type="WBParaSite" id="Gr19_v10_g368.t2">
    <property type="protein sequence ID" value="Gr19_v10_g368.t2"/>
    <property type="gene ID" value="Gr19_v10_g368"/>
</dbReference>
<evidence type="ECO:0000313" key="3">
    <source>
        <dbReference type="WBParaSite" id="Gr19_v10_g368.t2"/>
    </source>
</evidence>
<accession>A0A914HTQ4</accession>
<protein>
    <submittedName>
        <fullName evidence="3">Beta-lactamase-related domain-containing protein</fullName>
    </submittedName>
</protein>
<reference evidence="3" key="1">
    <citation type="submission" date="2022-11" db="UniProtKB">
        <authorList>
            <consortium name="WormBaseParasite"/>
        </authorList>
    </citation>
    <scope>IDENTIFICATION</scope>
</reference>
<organism evidence="2 3">
    <name type="scientific">Globodera rostochiensis</name>
    <name type="common">Golden nematode worm</name>
    <name type="synonym">Heterodera rostochiensis</name>
    <dbReference type="NCBI Taxonomy" id="31243"/>
    <lineage>
        <taxon>Eukaryota</taxon>
        <taxon>Metazoa</taxon>
        <taxon>Ecdysozoa</taxon>
        <taxon>Nematoda</taxon>
        <taxon>Chromadorea</taxon>
        <taxon>Rhabditida</taxon>
        <taxon>Tylenchina</taxon>
        <taxon>Tylenchomorpha</taxon>
        <taxon>Tylenchoidea</taxon>
        <taxon>Heteroderidae</taxon>
        <taxon>Heteroderinae</taxon>
        <taxon>Globodera</taxon>
    </lineage>
</organism>
<feature type="compositionally biased region" description="Basic and acidic residues" evidence="1">
    <location>
        <begin position="43"/>
        <end position="56"/>
    </location>
</feature>
<feature type="region of interest" description="Disordered" evidence="1">
    <location>
        <begin position="27"/>
        <end position="72"/>
    </location>
</feature>
<dbReference type="Proteomes" id="UP000887572">
    <property type="component" value="Unplaced"/>
</dbReference>
<keyword evidence="2" id="KW-1185">Reference proteome</keyword>
<name>A0A914HTQ4_GLORO</name>
<proteinExistence type="predicted"/>